<reference evidence="1 2" key="1">
    <citation type="submission" date="2019-12" db="EMBL/GenBank/DDBJ databases">
        <title>Engineering Photorhabdus to improve their lethality against agricultural pests.</title>
        <authorList>
            <person name="Machado R.A.R."/>
        </authorList>
    </citation>
    <scope>NUCLEOTIDE SEQUENCE [LARGE SCALE GENOMIC DNA]</scope>
    <source>
        <strain evidence="1 2">M-HU2</strain>
    </source>
</reference>
<evidence type="ECO:0000313" key="1">
    <source>
        <dbReference type="EMBL" id="NDL24911.1"/>
    </source>
</evidence>
<organism evidence="1 2">
    <name type="scientific">Photorhabdus kayaii</name>
    <dbReference type="NCBI Taxonomy" id="230088"/>
    <lineage>
        <taxon>Bacteria</taxon>
        <taxon>Pseudomonadati</taxon>
        <taxon>Pseudomonadota</taxon>
        <taxon>Gammaproteobacteria</taxon>
        <taxon>Enterobacterales</taxon>
        <taxon>Morganellaceae</taxon>
        <taxon>Photorhabdus</taxon>
    </lineage>
</organism>
<name>A0ABX0B312_9GAMM</name>
<keyword evidence="2" id="KW-1185">Reference proteome</keyword>
<evidence type="ECO:0008006" key="3">
    <source>
        <dbReference type="Google" id="ProtNLM"/>
    </source>
</evidence>
<dbReference type="RefSeq" id="WP_113041402.1">
    <property type="nucleotide sequence ID" value="NZ_CAWPKC010000007.1"/>
</dbReference>
<dbReference type="Proteomes" id="UP000470051">
    <property type="component" value="Unassembled WGS sequence"/>
</dbReference>
<protein>
    <recommendedName>
        <fullName evidence="3">Levan regulatory protein RlsC</fullName>
    </recommendedName>
</protein>
<dbReference type="EMBL" id="WSFE01000007">
    <property type="protein sequence ID" value="NDL24911.1"/>
    <property type="molecule type" value="Genomic_DNA"/>
</dbReference>
<evidence type="ECO:0000313" key="2">
    <source>
        <dbReference type="Proteomes" id="UP000470051"/>
    </source>
</evidence>
<comment type="caution">
    <text evidence="1">The sequence shown here is derived from an EMBL/GenBank/DDBJ whole genome shotgun (WGS) entry which is preliminary data.</text>
</comment>
<proteinExistence type="predicted"/>
<accession>A0ABX0B312</accession>
<sequence>MVDFFAESISLERVDLLLRLATNRGCSNDERYQALIWCSELTTQLIKQFDENGVRVKKATS</sequence>
<gene>
    <name evidence="1" type="ORF">GPY42_06785</name>
</gene>